<dbReference type="Proteomes" id="UP000262832">
    <property type="component" value="Chromosome I"/>
</dbReference>
<keyword evidence="1" id="KW-0902">Two-component regulatory system</keyword>
<dbReference type="SUPFAM" id="SSF47226">
    <property type="entry name" value="Histidine-containing phosphotransfer domain, HPT domain"/>
    <property type="match status" value="1"/>
</dbReference>
<reference evidence="3 4" key="1">
    <citation type="submission" date="2018-08" db="EMBL/GenBank/DDBJ databases">
        <title>Genomic taxonomy of the Vibrionaceae family.</title>
        <authorList>
            <person name="Gomez-Gil B."/>
            <person name="Tanaka M."/>
            <person name="Sawabe T."/>
            <person name="Enciso-Ibarra K."/>
        </authorList>
    </citation>
    <scope>NUCLEOTIDE SEQUENCE [LARGE SCALE GENOMIC DNA]</scope>
    <source>
        <strain evidence="3 4">CAIM 1831</strain>
    </source>
</reference>
<dbReference type="Gene3D" id="1.20.120.160">
    <property type="entry name" value="HPT domain"/>
    <property type="match status" value="1"/>
</dbReference>
<evidence type="ECO:0000256" key="1">
    <source>
        <dbReference type="ARBA" id="ARBA00023012"/>
    </source>
</evidence>
<proteinExistence type="predicted"/>
<dbReference type="InterPro" id="IPR036641">
    <property type="entry name" value="HPT_dom_sf"/>
</dbReference>
<evidence type="ECO:0000313" key="4">
    <source>
        <dbReference type="Proteomes" id="UP000262832"/>
    </source>
</evidence>
<dbReference type="InterPro" id="IPR008207">
    <property type="entry name" value="Sig_transdc_His_kin_Hpt_dom"/>
</dbReference>
<accession>A0ABM6YU32</accession>
<dbReference type="Pfam" id="PF01627">
    <property type="entry name" value="Hpt"/>
    <property type="match status" value="1"/>
</dbReference>
<name>A0ABM6YU32_9VIBR</name>
<keyword evidence="4" id="KW-1185">Reference proteome</keyword>
<organism evidence="3 4">
    <name type="scientific">Vibrio alfacsensis</name>
    <dbReference type="NCBI Taxonomy" id="1074311"/>
    <lineage>
        <taxon>Bacteria</taxon>
        <taxon>Pseudomonadati</taxon>
        <taxon>Pseudomonadota</taxon>
        <taxon>Gammaproteobacteria</taxon>
        <taxon>Vibrionales</taxon>
        <taxon>Vibrionaceae</taxon>
        <taxon>Vibrio</taxon>
    </lineage>
</organism>
<gene>
    <name evidence="3" type="ORF">D1115_07590</name>
</gene>
<protein>
    <submittedName>
        <fullName evidence="3">Hpt domain-containing protein</fullName>
    </submittedName>
</protein>
<evidence type="ECO:0000259" key="2">
    <source>
        <dbReference type="Pfam" id="PF01627"/>
    </source>
</evidence>
<feature type="domain" description="HPt" evidence="2">
    <location>
        <begin position="59"/>
        <end position="124"/>
    </location>
</feature>
<dbReference type="EMBL" id="CP032093">
    <property type="protein sequence ID" value="AXY01097.1"/>
    <property type="molecule type" value="Genomic_DNA"/>
</dbReference>
<evidence type="ECO:0000313" key="3">
    <source>
        <dbReference type="EMBL" id="AXY01097.1"/>
    </source>
</evidence>
<sequence>MIKTWIKRLWMGNSAENHPQPNSQVKESDVMENKEDYLINHDTIEQIVKDTSLEVLPILIKNYLEEATLRTTNILNAMDKQDFETLEFEAHTLGSTSLAMGATGLGLLARKIETVCLNGTPDKALDHKMEFKQLAEQSKIAFSKILERTNAQ</sequence>